<feature type="domain" description="Chromosome segregation protein Spc25 C-terminal" evidence="12">
    <location>
        <begin position="120"/>
        <end position="189"/>
    </location>
</feature>
<dbReference type="PANTHER" id="PTHR14281:SF0">
    <property type="entry name" value="KINETOCHORE PROTEIN SPC25"/>
    <property type="match status" value="1"/>
</dbReference>
<dbReference type="InterPro" id="IPR045143">
    <property type="entry name" value="Spc25"/>
</dbReference>
<evidence type="ECO:0000256" key="10">
    <source>
        <dbReference type="RuleBase" id="RU367150"/>
    </source>
</evidence>
<dbReference type="KEGG" id="aqu:105312504"/>
<dbReference type="EnsemblMetazoa" id="Aqu2.1.33625_001">
    <property type="protein sequence ID" value="Aqu2.1.33625_001"/>
    <property type="gene ID" value="Aqu2.1.33625"/>
</dbReference>
<evidence type="ECO:0000256" key="7">
    <source>
        <dbReference type="ARBA" id="ARBA00023054"/>
    </source>
</evidence>
<evidence type="ECO:0000256" key="8">
    <source>
        <dbReference type="ARBA" id="ARBA00023306"/>
    </source>
</evidence>
<protein>
    <recommendedName>
        <fullName evidence="3 10">Kinetochore protein SPC25</fullName>
    </recommendedName>
</protein>
<proteinExistence type="inferred from homology"/>
<keyword evidence="6 10" id="KW-0498">Mitosis</keyword>
<reference evidence="13" key="2">
    <citation type="submission" date="2017-05" db="UniProtKB">
        <authorList>
            <consortium name="EnsemblMetazoa"/>
        </authorList>
    </citation>
    <scope>IDENTIFICATION</scope>
</reference>
<evidence type="ECO:0000313" key="13">
    <source>
        <dbReference type="EnsemblMetazoa" id="Aqu2.1.33625_001"/>
    </source>
</evidence>
<evidence type="ECO:0000259" key="12">
    <source>
        <dbReference type="Pfam" id="PF08234"/>
    </source>
</evidence>
<comment type="function">
    <text evidence="10">Acts as a component of the essential kinetochore-associated NDC80 complex, which is required for chromosome segregation and spindle checkpoint activity.</text>
</comment>
<keyword evidence="4 10" id="KW-0158">Chromosome</keyword>
<evidence type="ECO:0000256" key="5">
    <source>
        <dbReference type="ARBA" id="ARBA00022618"/>
    </source>
</evidence>
<dbReference type="GO" id="GO:0007059">
    <property type="term" value="P:chromosome segregation"/>
    <property type="evidence" value="ECO:0007669"/>
    <property type="project" value="InterPro"/>
</dbReference>
<dbReference type="InParanoid" id="A0A1X7V071"/>
<evidence type="ECO:0000256" key="4">
    <source>
        <dbReference type="ARBA" id="ARBA00022454"/>
    </source>
</evidence>
<dbReference type="Proteomes" id="UP000007879">
    <property type="component" value="Unassembled WGS sequence"/>
</dbReference>
<keyword evidence="8 10" id="KW-0131">Cell cycle</keyword>
<keyword evidence="14" id="KW-1185">Reference proteome</keyword>
<dbReference type="OrthoDB" id="6353017at2759"/>
<evidence type="ECO:0000256" key="3">
    <source>
        <dbReference type="ARBA" id="ARBA00013692"/>
    </source>
</evidence>
<keyword evidence="9 10" id="KW-0137">Centromere</keyword>
<dbReference type="PANTHER" id="PTHR14281">
    <property type="entry name" value="KINETOCHORE PROTEIN SPC25-RELATED"/>
    <property type="match status" value="1"/>
</dbReference>
<sequence length="206" mass="24614">MTEALDIGRALLAELRVSRDRKEKELTEILTDVRNKKSNLERKTETIQSFQNNLDKWHKRRQETKQLLKQTQKLKAECTTARNKISEIQSQPVDDEDNIRIMRQSDMFKEYCGLEFKTTAEHMITIIFTNIDATDHKREFSMSLAIDENTREWTFISSDPQIQDIPGLISRLNKDNNFHTFCRELREQYLHFDQEQRLKKYSKNQK</sequence>
<dbReference type="Pfam" id="PF08234">
    <property type="entry name" value="Spindle_Spc25"/>
    <property type="match status" value="1"/>
</dbReference>
<evidence type="ECO:0000256" key="11">
    <source>
        <dbReference type="SAM" id="Coils"/>
    </source>
</evidence>
<dbReference type="CDD" id="cd23784">
    <property type="entry name" value="RWD_Spc25"/>
    <property type="match status" value="1"/>
</dbReference>
<dbReference type="STRING" id="400682.A0A1X7V071"/>
<dbReference type="InterPro" id="IPR013255">
    <property type="entry name" value="Spc25_C"/>
</dbReference>
<dbReference type="GO" id="GO:0051301">
    <property type="term" value="P:cell division"/>
    <property type="evidence" value="ECO:0007669"/>
    <property type="project" value="UniProtKB-UniRule"/>
</dbReference>
<evidence type="ECO:0000256" key="9">
    <source>
        <dbReference type="ARBA" id="ARBA00023328"/>
    </source>
</evidence>
<accession>A0A1X7V071</accession>
<dbReference type="GO" id="GO:0031262">
    <property type="term" value="C:Ndc80 complex"/>
    <property type="evidence" value="ECO:0007669"/>
    <property type="project" value="InterPro"/>
</dbReference>
<evidence type="ECO:0000256" key="1">
    <source>
        <dbReference type="ARBA" id="ARBA00004584"/>
    </source>
</evidence>
<dbReference type="EnsemblMetazoa" id="XM_011405208.2">
    <property type="protein sequence ID" value="XP_011403510.2"/>
    <property type="gene ID" value="LOC105312504"/>
</dbReference>
<comment type="subunit">
    <text evidence="10">Component of the NDC80 complex.</text>
</comment>
<name>A0A1X7V071_AMPQE</name>
<dbReference type="GO" id="GO:0005634">
    <property type="term" value="C:nucleus"/>
    <property type="evidence" value="ECO:0007669"/>
    <property type="project" value="UniProtKB-SubCell"/>
</dbReference>
<reference evidence="14" key="1">
    <citation type="journal article" date="2010" name="Nature">
        <title>The Amphimedon queenslandica genome and the evolution of animal complexity.</title>
        <authorList>
            <person name="Srivastava M."/>
            <person name="Simakov O."/>
            <person name="Chapman J."/>
            <person name="Fahey B."/>
            <person name="Gauthier M.E."/>
            <person name="Mitros T."/>
            <person name="Richards G.S."/>
            <person name="Conaco C."/>
            <person name="Dacre M."/>
            <person name="Hellsten U."/>
            <person name="Larroux C."/>
            <person name="Putnam N.H."/>
            <person name="Stanke M."/>
            <person name="Adamska M."/>
            <person name="Darling A."/>
            <person name="Degnan S.M."/>
            <person name="Oakley T.H."/>
            <person name="Plachetzki D.C."/>
            <person name="Zhai Y."/>
            <person name="Adamski M."/>
            <person name="Calcino A."/>
            <person name="Cummins S.F."/>
            <person name="Goodstein D.M."/>
            <person name="Harris C."/>
            <person name="Jackson D.J."/>
            <person name="Leys S.P."/>
            <person name="Shu S."/>
            <person name="Woodcroft B.J."/>
            <person name="Vervoort M."/>
            <person name="Kosik K.S."/>
            <person name="Manning G."/>
            <person name="Degnan B.M."/>
            <person name="Rokhsar D.S."/>
        </authorList>
    </citation>
    <scope>NUCLEOTIDE SEQUENCE [LARGE SCALE GENOMIC DNA]</scope>
</reference>
<evidence type="ECO:0000256" key="6">
    <source>
        <dbReference type="ARBA" id="ARBA00022776"/>
    </source>
</evidence>
<comment type="similarity">
    <text evidence="2 10">Belongs to the SPC25 family.</text>
</comment>
<evidence type="ECO:0000256" key="2">
    <source>
        <dbReference type="ARBA" id="ARBA00006379"/>
    </source>
</evidence>
<keyword evidence="10" id="KW-0995">Kinetochore</keyword>
<feature type="coiled-coil region" evidence="11">
    <location>
        <begin position="23"/>
        <end position="91"/>
    </location>
</feature>
<keyword evidence="10" id="KW-0539">Nucleus</keyword>
<keyword evidence="7 11" id="KW-0175">Coiled coil</keyword>
<keyword evidence="5 10" id="KW-0132">Cell division</keyword>
<comment type="subcellular location">
    <subcellularLocation>
        <location evidence="1">Chromosome</location>
        <location evidence="1">Centromere</location>
    </subcellularLocation>
    <subcellularLocation>
        <location evidence="10">Nucleus</location>
    </subcellularLocation>
    <subcellularLocation>
        <location evidence="10">Chromosome</location>
        <location evidence="10">Centromere</location>
        <location evidence="10">Kinetochore</location>
    </subcellularLocation>
</comment>
<organism evidence="13">
    <name type="scientific">Amphimedon queenslandica</name>
    <name type="common">Sponge</name>
    <dbReference type="NCBI Taxonomy" id="400682"/>
    <lineage>
        <taxon>Eukaryota</taxon>
        <taxon>Metazoa</taxon>
        <taxon>Porifera</taxon>
        <taxon>Demospongiae</taxon>
        <taxon>Heteroscleromorpha</taxon>
        <taxon>Haplosclerida</taxon>
        <taxon>Niphatidae</taxon>
        <taxon>Amphimedon</taxon>
    </lineage>
</organism>
<dbReference type="Gene3D" id="3.30.457.50">
    <property type="entry name" value="Chromosome segregation protein Spc25"/>
    <property type="match status" value="1"/>
</dbReference>
<gene>
    <name evidence="13" type="primary">105312504</name>
</gene>
<evidence type="ECO:0000313" key="14">
    <source>
        <dbReference type="Proteomes" id="UP000007879"/>
    </source>
</evidence>
<dbReference type="AlphaFoldDB" id="A0A1X7V071"/>